<keyword evidence="3 10" id="KW-0285">Flavoprotein</keyword>
<dbReference type="InterPro" id="IPR024932">
    <property type="entry name" value="ApbE"/>
</dbReference>
<evidence type="ECO:0000256" key="2">
    <source>
        <dbReference type="ARBA" id="ARBA00016337"/>
    </source>
</evidence>
<sequence>MNDSHLFEHQAMATYFKLNIYNEEAKYAKNAAQQAFALIDDLEGKLSRFRPDSDISRVNKLKKDEQLPLDFETWEVLKLAISCHIESNGAFDVGVAEHMKIFRAAKEGILNEYETFKALEKAQNSKEESSLFVDPDQPRVYCVNPGMFFDLGGIGKGYALDKIDALMKDLGIETYTLSAGDSTLHIKNNLAIKPHFTYPIAAKQDRKIVELSNISVSASGTFHQGNHIFDPRTGKNDFKPEFDRVWVAAKTSSYSDAFSTACFILSLPEIEDIVQTNDQIEWVTYAIDGKLTTLRKNQLS</sequence>
<dbReference type="PANTHER" id="PTHR30040:SF2">
    <property type="entry name" value="FAD:PROTEIN FMN TRANSFERASE"/>
    <property type="match status" value="1"/>
</dbReference>
<gene>
    <name evidence="12" type="ORF">AWW68_17235</name>
</gene>
<keyword evidence="13" id="KW-1185">Reference proteome</keyword>
<comment type="similarity">
    <text evidence="10">Belongs to the ApbE family.</text>
</comment>
<dbReference type="Proteomes" id="UP000075606">
    <property type="component" value="Unassembled WGS sequence"/>
</dbReference>
<name>A0A150X1N7_9BACT</name>
<comment type="catalytic activity">
    <reaction evidence="9 10">
        <text>L-threonyl-[protein] + FAD = FMN-L-threonyl-[protein] + AMP + H(+)</text>
        <dbReference type="Rhea" id="RHEA:36847"/>
        <dbReference type="Rhea" id="RHEA-COMP:11060"/>
        <dbReference type="Rhea" id="RHEA-COMP:11061"/>
        <dbReference type="ChEBI" id="CHEBI:15378"/>
        <dbReference type="ChEBI" id="CHEBI:30013"/>
        <dbReference type="ChEBI" id="CHEBI:57692"/>
        <dbReference type="ChEBI" id="CHEBI:74257"/>
        <dbReference type="ChEBI" id="CHEBI:456215"/>
        <dbReference type="EC" id="2.7.1.180"/>
    </reaction>
</comment>
<dbReference type="Gene3D" id="3.10.520.10">
    <property type="entry name" value="ApbE-like domains"/>
    <property type="match status" value="1"/>
</dbReference>
<evidence type="ECO:0000256" key="8">
    <source>
        <dbReference type="ARBA" id="ARBA00031306"/>
    </source>
</evidence>
<evidence type="ECO:0000256" key="5">
    <source>
        <dbReference type="ARBA" id="ARBA00022723"/>
    </source>
</evidence>
<dbReference type="RefSeq" id="WP_068224642.1">
    <property type="nucleotide sequence ID" value="NZ_CP139724.1"/>
</dbReference>
<evidence type="ECO:0000256" key="3">
    <source>
        <dbReference type="ARBA" id="ARBA00022630"/>
    </source>
</evidence>
<comment type="cofactor">
    <cofactor evidence="11">
        <name>Mg(2+)</name>
        <dbReference type="ChEBI" id="CHEBI:18420"/>
    </cofactor>
    <cofactor evidence="11">
        <name>Mn(2+)</name>
        <dbReference type="ChEBI" id="CHEBI:29035"/>
    </cofactor>
    <text evidence="11">Magnesium. Can also use manganese.</text>
</comment>
<feature type="binding site" evidence="11">
    <location>
        <position position="256"/>
    </location>
    <ligand>
        <name>Mg(2+)</name>
        <dbReference type="ChEBI" id="CHEBI:18420"/>
    </ligand>
</feature>
<evidence type="ECO:0000313" key="12">
    <source>
        <dbReference type="EMBL" id="KYG72644.1"/>
    </source>
</evidence>
<evidence type="ECO:0000256" key="7">
    <source>
        <dbReference type="ARBA" id="ARBA00022842"/>
    </source>
</evidence>
<dbReference type="Pfam" id="PF02424">
    <property type="entry name" value="ApbE"/>
    <property type="match status" value="1"/>
</dbReference>
<organism evidence="12 13">
    <name type="scientific">Roseivirga spongicola</name>
    <dbReference type="NCBI Taxonomy" id="333140"/>
    <lineage>
        <taxon>Bacteria</taxon>
        <taxon>Pseudomonadati</taxon>
        <taxon>Bacteroidota</taxon>
        <taxon>Cytophagia</taxon>
        <taxon>Cytophagales</taxon>
        <taxon>Roseivirgaceae</taxon>
        <taxon>Roseivirga</taxon>
    </lineage>
</organism>
<keyword evidence="5 10" id="KW-0479">Metal-binding</keyword>
<evidence type="ECO:0000256" key="1">
    <source>
        <dbReference type="ARBA" id="ARBA00011955"/>
    </source>
</evidence>
<feature type="binding site" evidence="11">
    <location>
        <position position="260"/>
    </location>
    <ligand>
        <name>Mg(2+)</name>
        <dbReference type="ChEBI" id="CHEBI:18420"/>
    </ligand>
</feature>
<evidence type="ECO:0000256" key="4">
    <source>
        <dbReference type="ARBA" id="ARBA00022679"/>
    </source>
</evidence>
<protein>
    <recommendedName>
        <fullName evidence="2 10">FAD:protein FMN transferase</fullName>
        <ecNumber evidence="1 10">2.7.1.180</ecNumber>
    </recommendedName>
    <alternativeName>
        <fullName evidence="8 10">Flavin transferase</fullName>
    </alternativeName>
</protein>
<comment type="caution">
    <text evidence="12">The sequence shown here is derived from an EMBL/GenBank/DDBJ whole genome shotgun (WGS) entry which is preliminary data.</text>
</comment>
<dbReference type="GO" id="GO:0046872">
    <property type="term" value="F:metal ion binding"/>
    <property type="evidence" value="ECO:0007669"/>
    <property type="project" value="UniProtKB-UniRule"/>
</dbReference>
<dbReference type="EMBL" id="LRPC01000029">
    <property type="protein sequence ID" value="KYG72644.1"/>
    <property type="molecule type" value="Genomic_DNA"/>
</dbReference>
<evidence type="ECO:0000256" key="6">
    <source>
        <dbReference type="ARBA" id="ARBA00022827"/>
    </source>
</evidence>
<dbReference type="EC" id="2.7.1.180" evidence="1 10"/>
<accession>A0A150X1N7</accession>
<reference evidence="12 13" key="1">
    <citation type="submission" date="2016-01" db="EMBL/GenBank/DDBJ databases">
        <title>Genome sequencing of Roseivirga spongicola UST030701-084.</title>
        <authorList>
            <person name="Selvaratnam C."/>
            <person name="Thevarajoo S."/>
            <person name="Goh K.M."/>
            <person name="Ee R."/>
            <person name="Chan K.-G."/>
            <person name="Chong C.S."/>
        </authorList>
    </citation>
    <scope>NUCLEOTIDE SEQUENCE [LARGE SCALE GENOMIC DNA]</scope>
    <source>
        <strain evidence="12 13">UST030701-084</strain>
    </source>
</reference>
<keyword evidence="4 10" id="KW-0808">Transferase</keyword>
<feature type="binding site" evidence="11">
    <location>
        <position position="153"/>
    </location>
    <ligand>
        <name>Mg(2+)</name>
        <dbReference type="ChEBI" id="CHEBI:18420"/>
    </ligand>
</feature>
<dbReference type="SUPFAM" id="SSF143631">
    <property type="entry name" value="ApbE-like"/>
    <property type="match status" value="1"/>
</dbReference>
<proteinExistence type="inferred from homology"/>
<dbReference type="InterPro" id="IPR003374">
    <property type="entry name" value="ApbE-like_sf"/>
</dbReference>
<dbReference type="STRING" id="333140.AWW68_17235"/>
<dbReference type="OrthoDB" id="9778595at2"/>
<keyword evidence="7 10" id="KW-0460">Magnesium</keyword>
<evidence type="ECO:0000256" key="10">
    <source>
        <dbReference type="PIRNR" id="PIRNR006268"/>
    </source>
</evidence>
<evidence type="ECO:0000313" key="13">
    <source>
        <dbReference type="Proteomes" id="UP000075606"/>
    </source>
</evidence>
<dbReference type="PANTHER" id="PTHR30040">
    <property type="entry name" value="THIAMINE BIOSYNTHESIS LIPOPROTEIN APBE"/>
    <property type="match status" value="1"/>
</dbReference>
<dbReference type="PIRSF" id="PIRSF006268">
    <property type="entry name" value="ApbE"/>
    <property type="match status" value="1"/>
</dbReference>
<evidence type="ECO:0000256" key="9">
    <source>
        <dbReference type="ARBA" id="ARBA00048540"/>
    </source>
</evidence>
<dbReference type="GO" id="GO:0016740">
    <property type="term" value="F:transferase activity"/>
    <property type="evidence" value="ECO:0007669"/>
    <property type="project" value="UniProtKB-UniRule"/>
</dbReference>
<keyword evidence="6 10" id="KW-0274">FAD</keyword>
<evidence type="ECO:0000256" key="11">
    <source>
        <dbReference type="PIRSR" id="PIRSR006268-2"/>
    </source>
</evidence>
<dbReference type="AlphaFoldDB" id="A0A150X1N7"/>